<protein>
    <submittedName>
        <fullName evidence="1">Uncharacterized protein</fullName>
    </submittedName>
</protein>
<evidence type="ECO:0000313" key="2">
    <source>
        <dbReference type="Proteomes" id="UP001163324"/>
    </source>
</evidence>
<sequence>MVSRTILPYMALLASAKARDVPSGVKSLYDAVVSQGQCNNILQDGFLSADDGDYSYGYCADHLEDQGIIYLQGQGGNLANMDIDCDGLQHGEGDDGRCGNSDDTQSETAFKDTVAQYSNGVEDLNAYVHDYVVFGNYGTADGYTTFDPEEHDVKPLSVMAVVCGDQLIYGVWGDSNGDDGPPIVGEASISLATRCYGTDINGDNGHGEQDVFYIAFTGDDAVPGDQVNWQAGSSDEFQESLQAFGDKLLERFN</sequence>
<gene>
    <name evidence="1" type="ORF">N3K66_005276</name>
</gene>
<keyword evidence="2" id="KW-1185">Reference proteome</keyword>
<organism evidence="1 2">
    <name type="scientific">Trichothecium roseum</name>
    <dbReference type="NCBI Taxonomy" id="47278"/>
    <lineage>
        <taxon>Eukaryota</taxon>
        <taxon>Fungi</taxon>
        <taxon>Dikarya</taxon>
        <taxon>Ascomycota</taxon>
        <taxon>Pezizomycotina</taxon>
        <taxon>Sordariomycetes</taxon>
        <taxon>Hypocreomycetidae</taxon>
        <taxon>Hypocreales</taxon>
        <taxon>Hypocreales incertae sedis</taxon>
        <taxon>Trichothecium</taxon>
    </lineage>
</organism>
<evidence type="ECO:0000313" key="1">
    <source>
        <dbReference type="EMBL" id="KAI9898815.1"/>
    </source>
</evidence>
<dbReference type="EMBL" id="CM047944">
    <property type="protein sequence ID" value="KAI9898815.1"/>
    <property type="molecule type" value="Genomic_DNA"/>
</dbReference>
<name>A0ACC0UZ69_9HYPO</name>
<dbReference type="Proteomes" id="UP001163324">
    <property type="component" value="Chromosome 5"/>
</dbReference>
<comment type="caution">
    <text evidence="1">The sequence shown here is derived from an EMBL/GenBank/DDBJ whole genome shotgun (WGS) entry which is preliminary data.</text>
</comment>
<accession>A0ACC0UZ69</accession>
<proteinExistence type="predicted"/>
<reference evidence="1" key="1">
    <citation type="submission" date="2022-10" db="EMBL/GenBank/DDBJ databases">
        <title>Complete Genome of Trichothecium roseum strain YXFP-22015, a Plant Pathogen Isolated from Citrus.</title>
        <authorList>
            <person name="Wang Y."/>
            <person name="Zhu L."/>
        </authorList>
    </citation>
    <scope>NUCLEOTIDE SEQUENCE</scope>
    <source>
        <strain evidence="1">YXFP-22015</strain>
    </source>
</reference>